<evidence type="ECO:0000256" key="8">
    <source>
        <dbReference type="ARBA" id="ARBA00049547"/>
    </source>
</evidence>
<evidence type="ECO:0000256" key="5">
    <source>
        <dbReference type="ARBA" id="ARBA00023002"/>
    </source>
</evidence>
<dbReference type="GO" id="GO:0003884">
    <property type="term" value="F:D-amino-acid oxidase activity"/>
    <property type="evidence" value="ECO:0007669"/>
    <property type="project" value="UniProtKB-EC"/>
</dbReference>
<evidence type="ECO:0000256" key="6">
    <source>
        <dbReference type="ARBA" id="ARBA00039101"/>
    </source>
</evidence>
<dbReference type="Proteomes" id="UP000005801">
    <property type="component" value="Unassembled WGS sequence"/>
</dbReference>
<dbReference type="PANTHER" id="PTHR11530:SF11">
    <property type="entry name" value="D-ASPARTATE OXIDASE"/>
    <property type="match status" value="1"/>
</dbReference>
<evidence type="ECO:0000256" key="4">
    <source>
        <dbReference type="ARBA" id="ARBA00022827"/>
    </source>
</evidence>
<evidence type="ECO:0000313" key="11">
    <source>
        <dbReference type="EMBL" id="EDM73813.1"/>
    </source>
</evidence>
<keyword evidence="4 9" id="KW-0274">FAD</keyword>
<dbReference type="SUPFAM" id="SSF51971">
    <property type="entry name" value="Nucleotide-binding domain"/>
    <property type="match status" value="1"/>
</dbReference>
<dbReference type="Gene3D" id="3.30.9.10">
    <property type="entry name" value="D-Amino Acid Oxidase, subunit A, domain 2"/>
    <property type="match status" value="1"/>
</dbReference>
<dbReference type="PIRSF" id="PIRSF000189">
    <property type="entry name" value="D-aa_oxidase"/>
    <property type="match status" value="1"/>
</dbReference>
<gene>
    <name evidence="11" type="ORF">PPSIR1_34637</name>
</gene>
<dbReference type="PRINTS" id="PR00420">
    <property type="entry name" value="RNGMNOXGNASE"/>
</dbReference>
<feature type="binding site" evidence="9">
    <location>
        <position position="219"/>
    </location>
    <ligand>
        <name>D-dopa</name>
        <dbReference type="ChEBI" id="CHEBI:149689"/>
    </ligand>
</feature>
<dbReference type="RefSeq" id="WP_006977028.1">
    <property type="nucleotide sequence ID" value="NZ_ABCS01000173.1"/>
</dbReference>
<evidence type="ECO:0000313" key="12">
    <source>
        <dbReference type="Proteomes" id="UP000005801"/>
    </source>
</evidence>
<keyword evidence="3" id="KW-0285">Flavoprotein</keyword>
<evidence type="ECO:0000256" key="3">
    <source>
        <dbReference type="ARBA" id="ARBA00022630"/>
    </source>
</evidence>
<dbReference type="InterPro" id="IPR006076">
    <property type="entry name" value="FAD-dep_OxRdtase"/>
</dbReference>
<reference evidence="11 12" key="1">
    <citation type="submission" date="2007-06" db="EMBL/GenBank/DDBJ databases">
        <authorList>
            <person name="Shimkets L."/>
            <person name="Ferriera S."/>
            <person name="Johnson J."/>
            <person name="Kravitz S."/>
            <person name="Beeson K."/>
            <person name="Sutton G."/>
            <person name="Rogers Y.-H."/>
            <person name="Friedman R."/>
            <person name="Frazier M."/>
            <person name="Venter J.C."/>
        </authorList>
    </citation>
    <scope>NUCLEOTIDE SEQUENCE [LARGE SCALE GENOMIC DNA]</scope>
    <source>
        <strain evidence="11 12">SIR-1</strain>
    </source>
</reference>
<comment type="catalytic activity">
    <reaction evidence="8">
        <text>a D-alpha-amino acid + O2 + H2O = a 2-oxocarboxylate + H2O2 + NH4(+)</text>
        <dbReference type="Rhea" id="RHEA:21816"/>
        <dbReference type="ChEBI" id="CHEBI:15377"/>
        <dbReference type="ChEBI" id="CHEBI:15379"/>
        <dbReference type="ChEBI" id="CHEBI:16240"/>
        <dbReference type="ChEBI" id="CHEBI:28938"/>
        <dbReference type="ChEBI" id="CHEBI:35179"/>
        <dbReference type="ChEBI" id="CHEBI:59871"/>
        <dbReference type="EC" id="1.4.3.3"/>
    </reaction>
    <physiologicalReaction direction="left-to-right" evidence="8">
        <dbReference type="Rhea" id="RHEA:21817"/>
    </physiologicalReaction>
</comment>
<organism evidence="11 12">
    <name type="scientific">Plesiocystis pacifica SIR-1</name>
    <dbReference type="NCBI Taxonomy" id="391625"/>
    <lineage>
        <taxon>Bacteria</taxon>
        <taxon>Pseudomonadati</taxon>
        <taxon>Myxococcota</taxon>
        <taxon>Polyangia</taxon>
        <taxon>Nannocystales</taxon>
        <taxon>Nannocystaceae</taxon>
        <taxon>Plesiocystis</taxon>
    </lineage>
</organism>
<dbReference type="GO" id="GO:0071949">
    <property type="term" value="F:FAD binding"/>
    <property type="evidence" value="ECO:0007669"/>
    <property type="project" value="InterPro"/>
</dbReference>
<evidence type="ECO:0000256" key="9">
    <source>
        <dbReference type="PIRSR" id="PIRSR000189-1"/>
    </source>
</evidence>
<evidence type="ECO:0000256" key="2">
    <source>
        <dbReference type="ARBA" id="ARBA00006730"/>
    </source>
</evidence>
<dbReference type="Gene3D" id="3.40.50.720">
    <property type="entry name" value="NAD(P)-binding Rossmann-like Domain"/>
    <property type="match status" value="1"/>
</dbReference>
<protein>
    <recommendedName>
        <fullName evidence="7">D-amino-acid oxidase</fullName>
        <ecNumber evidence="6">1.4.3.3</ecNumber>
    </recommendedName>
</protein>
<proteinExistence type="inferred from homology"/>
<evidence type="ECO:0000256" key="7">
    <source>
        <dbReference type="ARBA" id="ARBA00039751"/>
    </source>
</evidence>
<name>A6GJZ2_9BACT</name>
<dbReference type="SUPFAM" id="SSF54373">
    <property type="entry name" value="FAD-linked reductases, C-terminal domain"/>
    <property type="match status" value="1"/>
</dbReference>
<dbReference type="STRING" id="391625.PPSIR1_34637"/>
<dbReference type="PANTHER" id="PTHR11530">
    <property type="entry name" value="D-AMINO ACID OXIDASE"/>
    <property type="match status" value="1"/>
</dbReference>
<keyword evidence="12" id="KW-1185">Reference proteome</keyword>
<feature type="binding site" evidence="9">
    <location>
        <begin position="303"/>
        <end position="308"/>
    </location>
    <ligand>
        <name>FAD</name>
        <dbReference type="ChEBI" id="CHEBI:57692"/>
    </ligand>
</feature>
<feature type="binding site" evidence="9">
    <location>
        <position position="274"/>
    </location>
    <ligand>
        <name>D-dopa</name>
        <dbReference type="ChEBI" id="CHEBI:149689"/>
    </ligand>
</feature>
<feature type="binding site" evidence="9">
    <location>
        <position position="304"/>
    </location>
    <ligand>
        <name>D-dopa</name>
        <dbReference type="ChEBI" id="CHEBI:149689"/>
    </ligand>
</feature>
<dbReference type="OrthoDB" id="246701at2"/>
<sequence length="328" mass="36175">MTDPEVIVVGAGVAGLSCATELALVGRKVQVWTDALPEHTTSRAAAAFWYPYRVDPVDRVIPWSQVSYERFGALAADAVLSRASGVIMREAWELFPEPVPAPPWSRFVDLFRELWPEELPEGYGHGVVFEAPVIEMPRYLPWMVAELGRMSVELVRRRLDSLDEALAAAPVVVNTTGLGARELVGDARLFGVRGQVLRRARGELDRVYIDEHGPHGITYIVPRSEDVILGGVADDDVEHTRVDEGQSEAILDRCARIEPTLRETQALGVNVGVRPCRDAVRLDQEEIGEGEQARLVVHDYGHGGAGVTLSWGCAAEVRDRVEAWLEAR</sequence>
<dbReference type="GO" id="GO:0019478">
    <property type="term" value="P:D-amino acid catabolic process"/>
    <property type="evidence" value="ECO:0007669"/>
    <property type="project" value="TreeGrafter"/>
</dbReference>
<dbReference type="GO" id="GO:0005737">
    <property type="term" value="C:cytoplasm"/>
    <property type="evidence" value="ECO:0007669"/>
    <property type="project" value="TreeGrafter"/>
</dbReference>
<feature type="binding site" evidence="9">
    <location>
        <begin position="41"/>
        <end position="42"/>
    </location>
    <ligand>
        <name>FAD</name>
        <dbReference type="ChEBI" id="CHEBI:57692"/>
    </ligand>
</feature>
<dbReference type="eggNOG" id="COG0665">
    <property type="taxonomic scope" value="Bacteria"/>
</dbReference>
<feature type="domain" description="FAD dependent oxidoreductase" evidence="10">
    <location>
        <begin position="6"/>
        <end position="319"/>
    </location>
</feature>
<keyword evidence="5" id="KW-0560">Oxidoreductase</keyword>
<feature type="binding site" evidence="9">
    <location>
        <position position="176"/>
    </location>
    <ligand>
        <name>FAD</name>
        <dbReference type="ChEBI" id="CHEBI:57692"/>
    </ligand>
</feature>
<dbReference type="InterPro" id="IPR023209">
    <property type="entry name" value="DAO"/>
</dbReference>
<comment type="similarity">
    <text evidence="2">Belongs to the DAMOX/DASOX family.</text>
</comment>
<evidence type="ECO:0000259" key="10">
    <source>
        <dbReference type="Pfam" id="PF01266"/>
    </source>
</evidence>
<dbReference type="AlphaFoldDB" id="A6GJZ2"/>
<evidence type="ECO:0000256" key="1">
    <source>
        <dbReference type="ARBA" id="ARBA00001974"/>
    </source>
</evidence>
<dbReference type="EC" id="1.4.3.3" evidence="6"/>
<dbReference type="EMBL" id="ABCS01000173">
    <property type="protein sequence ID" value="EDM73813.1"/>
    <property type="molecule type" value="Genomic_DNA"/>
</dbReference>
<comment type="caution">
    <text evidence="11">The sequence shown here is derived from an EMBL/GenBank/DDBJ whole genome shotgun (WGS) entry which is preliminary data.</text>
</comment>
<dbReference type="Pfam" id="PF01266">
    <property type="entry name" value="DAO"/>
    <property type="match status" value="1"/>
</dbReference>
<comment type="cofactor">
    <cofactor evidence="1 9">
        <name>FAD</name>
        <dbReference type="ChEBI" id="CHEBI:57692"/>
    </cofactor>
</comment>
<accession>A6GJZ2</accession>